<feature type="transmembrane region" description="Helical" evidence="2">
    <location>
        <begin position="65"/>
        <end position="86"/>
    </location>
</feature>
<protein>
    <submittedName>
        <fullName evidence="3">Uncharacterized protein</fullName>
    </submittedName>
</protein>
<feature type="compositionally biased region" description="Basic and acidic residues" evidence="1">
    <location>
        <begin position="34"/>
        <end position="46"/>
    </location>
</feature>
<evidence type="ECO:0000313" key="3">
    <source>
        <dbReference type="EMBL" id="CAD9428191.1"/>
    </source>
</evidence>
<reference evidence="3" key="1">
    <citation type="submission" date="2021-01" db="EMBL/GenBank/DDBJ databases">
        <authorList>
            <person name="Corre E."/>
            <person name="Pelletier E."/>
            <person name="Niang G."/>
            <person name="Scheremetjew M."/>
            <person name="Finn R."/>
            <person name="Kale V."/>
            <person name="Holt S."/>
            <person name="Cochrane G."/>
            <person name="Meng A."/>
            <person name="Brown T."/>
            <person name="Cohen L."/>
        </authorList>
    </citation>
    <scope>NUCLEOTIDE SEQUENCE</scope>
    <source>
        <strain evidence="3">CCMP2222</strain>
    </source>
</reference>
<organism evidence="3">
    <name type="scientific">Alexandrium andersonii</name>
    <dbReference type="NCBI Taxonomy" id="327968"/>
    <lineage>
        <taxon>Eukaryota</taxon>
        <taxon>Sar</taxon>
        <taxon>Alveolata</taxon>
        <taxon>Dinophyceae</taxon>
        <taxon>Gonyaulacales</taxon>
        <taxon>Pyrocystaceae</taxon>
        <taxon>Alexandrium</taxon>
    </lineage>
</organism>
<evidence type="ECO:0000256" key="1">
    <source>
        <dbReference type="SAM" id="MobiDB-lite"/>
    </source>
</evidence>
<gene>
    <name evidence="3" type="ORF">AAND1436_LOCUS18701</name>
</gene>
<dbReference type="AlphaFoldDB" id="A0A7S2G1Y3"/>
<keyword evidence="2" id="KW-0812">Transmembrane</keyword>
<name>A0A7S2G1Y3_9DINO</name>
<dbReference type="EMBL" id="HBGQ01037985">
    <property type="protein sequence ID" value="CAD9428191.1"/>
    <property type="molecule type" value="Transcribed_RNA"/>
</dbReference>
<feature type="compositionally biased region" description="Polar residues" evidence="1">
    <location>
        <begin position="1"/>
        <end position="18"/>
    </location>
</feature>
<accession>A0A7S2G1Y3</accession>
<feature type="region of interest" description="Disordered" evidence="1">
    <location>
        <begin position="1"/>
        <end position="59"/>
    </location>
</feature>
<proteinExistence type="predicted"/>
<keyword evidence="2" id="KW-0472">Membrane</keyword>
<keyword evidence="2" id="KW-1133">Transmembrane helix</keyword>
<sequence length="124" mass="13393">MSTSQSAPSDAATSVPRSESSKDLESGRGSVGTIEERLRTISERTPLRPIKRSQRMKGKEERTCILGQILQVMTVVLIVASFLYVLHWKFYAASTPEALSIADGKSPAANFVVGVPAAPHLPAR</sequence>
<evidence type="ECO:0000256" key="2">
    <source>
        <dbReference type="SAM" id="Phobius"/>
    </source>
</evidence>